<dbReference type="EMBL" id="JX649883">
    <property type="protein sequence ID" value="AGC71805.1"/>
    <property type="molecule type" value="Genomic_DNA"/>
</dbReference>
<dbReference type="InterPro" id="IPR016087">
    <property type="entry name" value="Chalcone_isomerase"/>
</dbReference>
<protein>
    <submittedName>
        <fullName evidence="3">Putative periplasmic protein</fullName>
    </submittedName>
</protein>
<dbReference type="Pfam" id="PF16036">
    <property type="entry name" value="Chalcone_3"/>
    <property type="match status" value="1"/>
</dbReference>
<dbReference type="SUPFAM" id="SSF54626">
    <property type="entry name" value="Chalcone isomerase"/>
    <property type="match status" value="1"/>
</dbReference>
<dbReference type="InterPro" id="IPR016088">
    <property type="entry name" value="Chalcone_isomerase_3-sand"/>
</dbReference>
<feature type="signal peptide" evidence="1">
    <location>
        <begin position="1"/>
        <end position="20"/>
    </location>
</feature>
<dbReference type="InterPro" id="IPR036298">
    <property type="entry name" value="Chalcone_isomerase_sf"/>
</dbReference>
<organism evidence="3">
    <name type="scientific">uncultured bacterium A1Q1_fos_1807</name>
    <dbReference type="NCBI Taxonomy" id="1256552"/>
    <lineage>
        <taxon>Bacteria</taxon>
        <taxon>environmental samples</taxon>
    </lineage>
</organism>
<evidence type="ECO:0000259" key="2">
    <source>
        <dbReference type="Pfam" id="PF16036"/>
    </source>
</evidence>
<reference evidence="3" key="1">
    <citation type="submission" date="2012-09" db="EMBL/GenBank/DDBJ databases">
        <title>Metagenomic Characterization of a Microbial Community in Wastewater Detects High Levels of Antibiotic Resistance.</title>
        <authorList>
            <person name="Abrams M."/>
            <person name="Caldwell A."/>
            <person name="Vandaei E."/>
            <person name="Lee W."/>
            <person name="Perrott J."/>
            <person name="Khan S.Y."/>
            <person name="Ta J."/>
            <person name="Romero D."/>
            <person name="Nguyen V."/>
            <person name="Pourmand N."/>
            <person name="Ouverney C.C."/>
        </authorList>
    </citation>
    <scope>NUCLEOTIDE SEQUENCE</scope>
</reference>
<proteinExistence type="predicted"/>
<sequence length="185" mass="19101">MKLTHVTLAALLLTATPALARPVAGVEVSDTLSAEGKSLKLNGAGIRKKFVVKVYVGALYLEEPATDAAAIVKADAVKVMKLSFLREVDKGKLMGAFKEGFEKNSASKAASLLPHLDKVAAAIGDAKAGTVMTVSYVPGKGTTIAMQGSGSATIEGKDFADAIFLSWLGPKPADDGLKTELLAGK</sequence>
<dbReference type="Gene3D" id="3.50.70.10">
    <property type="match status" value="1"/>
</dbReference>
<evidence type="ECO:0000313" key="3">
    <source>
        <dbReference type="EMBL" id="AGC71805.1"/>
    </source>
</evidence>
<accession>L7W034</accession>
<evidence type="ECO:0000256" key="1">
    <source>
        <dbReference type="SAM" id="SignalP"/>
    </source>
</evidence>
<name>L7W034_9BACT</name>
<feature type="chain" id="PRO_5003984815" evidence="1">
    <location>
        <begin position="21"/>
        <end position="185"/>
    </location>
</feature>
<dbReference type="AlphaFoldDB" id="L7W034"/>
<dbReference type="GO" id="GO:0016872">
    <property type="term" value="F:intramolecular lyase activity"/>
    <property type="evidence" value="ECO:0007669"/>
    <property type="project" value="InterPro"/>
</dbReference>
<keyword evidence="1" id="KW-0732">Signal</keyword>
<feature type="domain" description="Chalcone isomerase" evidence="2">
    <location>
        <begin position="21"/>
        <end position="182"/>
    </location>
</feature>